<dbReference type="OrthoDB" id="9793801at2"/>
<proteinExistence type="predicted"/>
<dbReference type="AlphaFoldDB" id="A0A844BPM3"/>
<protein>
    <submittedName>
        <fullName evidence="2">HlyD family efflux transporter periplasmic adaptor subunit</fullName>
    </submittedName>
</protein>
<keyword evidence="1" id="KW-0175">Coiled coil</keyword>
<feature type="coiled-coil region" evidence="1">
    <location>
        <begin position="115"/>
        <end position="180"/>
    </location>
</feature>
<comment type="caution">
    <text evidence="2">The sequence shown here is derived from an EMBL/GenBank/DDBJ whole genome shotgun (WGS) entry which is preliminary data.</text>
</comment>
<name>A0A844BPM3_9RHOB</name>
<dbReference type="Gene3D" id="2.40.30.170">
    <property type="match status" value="1"/>
</dbReference>
<dbReference type="Gene3D" id="2.40.50.100">
    <property type="match status" value="2"/>
</dbReference>
<dbReference type="SUPFAM" id="SSF111369">
    <property type="entry name" value="HlyD-like secretion proteins"/>
    <property type="match status" value="1"/>
</dbReference>
<dbReference type="PANTHER" id="PTHR30438">
    <property type="entry name" value="36 KDA ANTIGEN-RELATED"/>
    <property type="match status" value="1"/>
</dbReference>
<evidence type="ECO:0000313" key="3">
    <source>
        <dbReference type="Proteomes" id="UP000466730"/>
    </source>
</evidence>
<dbReference type="EMBL" id="WJPO01000056">
    <property type="protein sequence ID" value="MRH22932.1"/>
    <property type="molecule type" value="Genomic_DNA"/>
</dbReference>
<dbReference type="Gene3D" id="1.10.287.470">
    <property type="entry name" value="Helix hairpin bin"/>
    <property type="match status" value="2"/>
</dbReference>
<gene>
    <name evidence="2" type="ORF">GH815_18425</name>
</gene>
<evidence type="ECO:0000313" key="2">
    <source>
        <dbReference type="EMBL" id="MRH22932.1"/>
    </source>
</evidence>
<organism evidence="2 3">
    <name type="scientific">Rhodovulum strictum</name>
    <dbReference type="NCBI Taxonomy" id="58314"/>
    <lineage>
        <taxon>Bacteria</taxon>
        <taxon>Pseudomonadati</taxon>
        <taxon>Pseudomonadota</taxon>
        <taxon>Alphaproteobacteria</taxon>
        <taxon>Rhodobacterales</taxon>
        <taxon>Paracoccaceae</taxon>
        <taxon>Rhodovulum</taxon>
    </lineage>
</organism>
<sequence>MSSQQVSSRKATLLPFVVITLLAISVAASLIRWVTRPAAVLVQGEVAAPRVDVSARTSGRVAEILAELGGRVEAGQILAELSNPQFVTSHAAAASGLDVARASQAAAGATRPEMIRAREAELAAAQADLRLAEEQVTRDTELGERGLRPQAAIGQTMRNVDNAARRVEAAEAQLDLARAGASPEERAVAAAQVAQAEATLAQRQADLDELTIYAPLSGEISARLIELDENVGPGAPLFTIVDLDQAWFTFNLREDFLAGLQVGDLLSVHVPALRRDLDATRRSGAGLAAHAFALHCDVEEIFDESDRAHSGRQPPGEIRLADLSRRKAFHHPDALDRVGAERVAVQTQECERRHEGRALVAIHEGMSLGDAEGIGRGNLRKA</sequence>
<evidence type="ECO:0000256" key="1">
    <source>
        <dbReference type="SAM" id="Coils"/>
    </source>
</evidence>
<keyword evidence="3" id="KW-1185">Reference proteome</keyword>
<accession>A0A844BPM3</accession>
<dbReference type="Proteomes" id="UP000466730">
    <property type="component" value="Unassembled WGS sequence"/>
</dbReference>
<reference evidence="2 3" key="1">
    <citation type="submission" date="2019-11" db="EMBL/GenBank/DDBJ databases">
        <title>Draft Whole-Genome sequence of the marine photosynthetic bacterium Rhodovulum strictum DSM 11289.</title>
        <authorList>
            <person name="Kyndt J.A."/>
            <person name="Meyer T.E."/>
        </authorList>
    </citation>
    <scope>NUCLEOTIDE SEQUENCE [LARGE SCALE GENOMIC DNA]</scope>
    <source>
        <strain evidence="2 3">DSM 11289</strain>
    </source>
</reference>